<evidence type="ECO:0000256" key="4">
    <source>
        <dbReference type="ARBA" id="ARBA00013081"/>
    </source>
</evidence>
<dbReference type="GO" id="GO:0046872">
    <property type="term" value="F:metal ion binding"/>
    <property type="evidence" value="ECO:0007669"/>
    <property type="project" value="UniProtKB-KW"/>
</dbReference>
<protein>
    <recommendedName>
        <fullName evidence="4">protein-serine/threonine phosphatase</fullName>
        <ecNumber evidence="4">3.1.3.16</ecNumber>
    </recommendedName>
</protein>
<comment type="cofactor">
    <cofactor evidence="1">
        <name>Mn(2+)</name>
        <dbReference type="ChEBI" id="CHEBI:29035"/>
    </cofactor>
</comment>
<keyword evidence="14" id="KW-1185">Reference proteome</keyword>
<evidence type="ECO:0000256" key="8">
    <source>
        <dbReference type="ARBA" id="ARBA00022912"/>
    </source>
</evidence>
<keyword evidence="9" id="KW-0464">Manganese</keyword>
<evidence type="ECO:0000256" key="2">
    <source>
        <dbReference type="ARBA" id="ARBA00001946"/>
    </source>
</evidence>
<dbReference type="InterPro" id="IPR036457">
    <property type="entry name" value="PPM-type-like_dom_sf"/>
</dbReference>
<name>A0A5P1EQ31_ASPOF</name>
<dbReference type="SUPFAM" id="SSF81606">
    <property type="entry name" value="PP2C-like"/>
    <property type="match status" value="2"/>
</dbReference>
<comment type="catalytic activity">
    <reaction evidence="10">
        <text>O-phospho-L-seryl-[protein] + H2O = L-seryl-[protein] + phosphate</text>
        <dbReference type="Rhea" id="RHEA:20629"/>
        <dbReference type="Rhea" id="RHEA-COMP:9863"/>
        <dbReference type="Rhea" id="RHEA-COMP:11604"/>
        <dbReference type="ChEBI" id="CHEBI:15377"/>
        <dbReference type="ChEBI" id="CHEBI:29999"/>
        <dbReference type="ChEBI" id="CHEBI:43474"/>
        <dbReference type="ChEBI" id="CHEBI:83421"/>
        <dbReference type="EC" id="3.1.3.16"/>
    </reaction>
</comment>
<dbReference type="CDD" id="cd00143">
    <property type="entry name" value="PP2Cc"/>
    <property type="match status" value="1"/>
</dbReference>
<dbReference type="Pfam" id="PF00481">
    <property type="entry name" value="PP2C"/>
    <property type="match status" value="2"/>
</dbReference>
<dbReference type="Gene3D" id="3.60.40.10">
    <property type="entry name" value="PPM-type phosphatase domain"/>
    <property type="match status" value="2"/>
</dbReference>
<dbReference type="AlphaFoldDB" id="A0A5P1EQ31"/>
<dbReference type="PANTHER" id="PTHR13832">
    <property type="entry name" value="PROTEIN PHOSPHATASE 2C"/>
    <property type="match status" value="1"/>
</dbReference>
<comment type="catalytic activity">
    <reaction evidence="11">
        <text>O-phospho-L-threonyl-[protein] + H2O = L-threonyl-[protein] + phosphate</text>
        <dbReference type="Rhea" id="RHEA:47004"/>
        <dbReference type="Rhea" id="RHEA-COMP:11060"/>
        <dbReference type="Rhea" id="RHEA-COMP:11605"/>
        <dbReference type="ChEBI" id="CHEBI:15377"/>
        <dbReference type="ChEBI" id="CHEBI:30013"/>
        <dbReference type="ChEBI" id="CHEBI:43474"/>
        <dbReference type="ChEBI" id="CHEBI:61977"/>
        <dbReference type="EC" id="3.1.3.16"/>
    </reaction>
</comment>
<reference evidence="14" key="1">
    <citation type="journal article" date="2017" name="Nat. Commun.">
        <title>The asparagus genome sheds light on the origin and evolution of a young Y chromosome.</title>
        <authorList>
            <person name="Harkess A."/>
            <person name="Zhou J."/>
            <person name="Xu C."/>
            <person name="Bowers J.E."/>
            <person name="Van der Hulst R."/>
            <person name="Ayyampalayam S."/>
            <person name="Mercati F."/>
            <person name="Riccardi P."/>
            <person name="McKain M.R."/>
            <person name="Kakrana A."/>
            <person name="Tang H."/>
            <person name="Ray J."/>
            <person name="Groenendijk J."/>
            <person name="Arikit S."/>
            <person name="Mathioni S.M."/>
            <person name="Nakano M."/>
            <person name="Shan H."/>
            <person name="Telgmann-Rauber A."/>
            <person name="Kanno A."/>
            <person name="Yue Z."/>
            <person name="Chen H."/>
            <person name="Li W."/>
            <person name="Chen Y."/>
            <person name="Xu X."/>
            <person name="Zhang Y."/>
            <person name="Luo S."/>
            <person name="Chen H."/>
            <person name="Gao J."/>
            <person name="Mao Z."/>
            <person name="Pires J.C."/>
            <person name="Luo M."/>
            <person name="Kudrna D."/>
            <person name="Wing R.A."/>
            <person name="Meyers B.C."/>
            <person name="Yi K."/>
            <person name="Kong H."/>
            <person name="Lavrijsen P."/>
            <person name="Sunseri F."/>
            <person name="Falavigna A."/>
            <person name="Ye Y."/>
            <person name="Leebens-Mack J.H."/>
            <person name="Chen G."/>
        </authorList>
    </citation>
    <scope>NUCLEOTIDE SEQUENCE [LARGE SCALE GENOMIC DNA]</scope>
    <source>
        <strain evidence="14">cv. DH0086</strain>
    </source>
</reference>
<evidence type="ECO:0000256" key="11">
    <source>
        <dbReference type="ARBA" id="ARBA00048336"/>
    </source>
</evidence>
<dbReference type="FunFam" id="3.60.40.10:FF:000044">
    <property type="entry name" value="probable protein phosphatase 2C 25"/>
    <property type="match status" value="1"/>
</dbReference>
<evidence type="ECO:0000256" key="7">
    <source>
        <dbReference type="ARBA" id="ARBA00022842"/>
    </source>
</evidence>
<dbReference type="OMA" id="CINNDKP"/>
<sequence length="436" mass="48137">MESERCAVYCKRGRRRIEMEDRFKAELDVDGDPQLAFFGIFDGHSGTKAAEFAADNLGKNIITEIKRKDEDIEKAVANGYMKTDAEFLKEEAVSGSCCVTALIKKGDLIVSNAGDCRAVLSVSGTAEALTSDHRPSREDERERIENLRKRPARIDVPVTDALIFAPVGSGGREEVEMESERCAVYCKRGRRRIEMEDRFKAELDVDGDPQLAFFGIFDGHSGTKAAEFAADNLGKNIITEIKRKDEDIEKAVANGYMKTDAEFLKEEAVSGSCCVTALIKKGDLIVSNAGDCRAVLSVSGTAEALTSDHRPSREDERERIENLGGYIDFCRGLWRLQGTLAVSRGIGDSHLKQWVIPDPETRILPIRPEFEFLILASDGLWDKVSNKEAVDIARPFCTDPQCSSPLSACKKLADLSANRGSADDISVMIIQLKHFV</sequence>
<evidence type="ECO:0000256" key="6">
    <source>
        <dbReference type="ARBA" id="ARBA00022801"/>
    </source>
</evidence>
<comment type="similarity">
    <text evidence="3">Belongs to the PP2C family.</text>
</comment>
<organism evidence="13 14">
    <name type="scientific">Asparagus officinalis</name>
    <name type="common">Garden asparagus</name>
    <dbReference type="NCBI Taxonomy" id="4686"/>
    <lineage>
        <taxon>Eukaryota</taxon>
        <taxon>Viridiplantae</taxon>
        <taxon>Streptophyta</taxon>
        <taxon>Embryophyta</taxon>
        <taxon>Tracheophyta</taxon>
        <taxon>Spermatophyta</taxon>
        <taxon>Magnoliopsida</taxon>
        <taxon>Liliopsida</taxon>
        <taxon>Asparagales</taxon>
        <taxon>Asparagaceae</taxon>
        <taxon>Asparagoideae</taxon>
        <taxon>Asparagus</taxon>
    </lineage>
</organism>
<dbReference type="GO" id="GO:0004722">
    <property type="term" value="F:protein serine/threonine phosphatase activity"/>
    <property type="evidence" value="ECO:0007669"/>
    <property type="project" value="UniProtKB-EC"/>
</dbReference>
<evidence type="ECO:0000256" key="3">
    <source>
        <dbReference type="ARBA" id="ARBA00006702"/>
    </source>
</evidence>
<accession>A0A5P1EQ31</accession>
<evidence type="ECO:0000259" key="12">
    <source>
        <dbReference type="PROSITE" id="PS51746"/>
    </source>
</evidence>
<keyword evidence="8" id="KW-0904">Protein phosphatase</keyword>
<proteinExistence type="inferred from homology"/>
<evidence type="ECO:0000256" key="1">
    <source>
        <dbReference type="ARBA" id="ARBA00001936"/>
    </source>
</evidence>
<dbReference type="PANTHER" id="PTHR13832:SF853">
    <property type="entry name" value="PROTEIN PHOSPHATASE 2C 2-RELATED"/>
    <property type="match status" value="1"/>
</dbReference>
<dbReference type="Gramene" id="ONK67914">
    <property type="protein sequence ID" value="ONK67914"/>
    <property type="gene ID" value="A4U43_C05F5110"/>
</dbReference>
<evidence type="ECO:0000313" key="14">
    <source>
        <dbReference type="Proteomes" id="UP000243459"/>
    </source>
</evidence>
<comment type="cofactor">
    <cofactor evidence="2">
        <name>Mg(2+)</name>
        <dbReference type="ChEBI" id="CHEBI:18420"/>
    </cofactor>
</comment>
<dbReference type="EC" id="3.1.3.16" evidence="4"/>
<evidence type="ECO:0000313" key="13">
    <source>
        <dbReference type="EMBL" id="ONK67914.1"/>
    </source>
</evidence>
<dbReference type="InterPro" id="IPR015655">
    <property type="entry name" value="PP2C"/>
</dbReference>
<evidence type="ECO:0000256" key="5">
    <source>
        <dbReference type="ARBA" id="ARBA00022723"/>
    </source>
</evidence>
<dbReference type="GO" id="GO:0009738">
    <property type="term" value="P:abscisic acid-activated signaling pathway"/>
    <property type="evidence" value="ECO:0007669"/>
    <property type="project" value="UniProtKB-ARBA"/>
</dbReference>
<feature type="domain" description="PPM-type phosphatase" evidence="12">
    <location>
        <begin position="5"/>
        <end position="146"/>
    </location>
</feature>
<dbReference type="SMART" id="SM00332">
    <property type="entry name" value="PP2Cc"/>
    <property type="match status" value="2"/>
</dbReference>
<gene>
    <name evidence="13" type="ORF">A4U43_C05F5110</name>
</gene>
<evidence type="ECO:0000256" key="9">
    <source>
        <dbReference type="ARBA" id="ARBA00023211"/>
    </source>
</evidence>
<dbReference type="PROSITE" id="PS51746">
    <property type="entry name" value="PPM_2"/>
    <property type="match status" value="2"/>
</dbReference>
<dbReference type="Proteomes" id="UP000243459">
    <property type="component" value="Chromosome 5"/>
</dbReference>
<feature type="domain" description="PPM-type phosphatase" evidence="12">
    <location>
        <begin position="181"/>
        <end position="432"/>
    </location>
</feature>
<keyword evidence="5" id="KW-0479">Metal-binding</keyword>
<dbReference type="EMBL" id="CM007385">
    <property type="protein sequence ID" value="ONK67914.1"/>
    <property type="molecule type" value="Genomic_DNA"/>
</dbReference>
<keyword evidence="7" id="KW-0460">Magnesium</keyword>
<keyword evidence="6" id="KW-0378">Hydrolase</keyword>
<dbReference type="InterPro" id="IPR001932">
    <property type="entry name" value="PPM-type_phosphatase-like_dom"/>
</dbReference>
<evidence type="ECO:0000256" key="10">
    <source>
        <dbReference type="ARBA" id="ARBA00047761"/>
    </source>
</evidence>